<dbReference type="InterPro" id="IPR057626">
    <property type="entry name" value="S-S_Temptin"/>
</dbReference>
<comment type="caution">
    <text evidence="3">The sequence shown here is derived from an EMBL/GenBank/DDBJ whole genome shotgun (WGS) entry which is preliminary data.</text>
</comment>
<sequence length="159" mass="18228">MNQVRVYRFELFIFILSLWIVSECFPNFKSRLPNGDKIPNPCVPGQIWHAIGHWHPVRGTERNQFGLDFKKAGLIYTVAFHYQDSDGDGKTNGEELNVNLTSNQFFMMGNPKSHPGICEPVASEKCRKLQQFRCPPPINQNNNMMRSLMPNFPQGNPFG</sequence>
<accession>A0A8B6EF47</accession>
<dbReference type="Pfam" id="PF24784">
    <property type="entry name" value="Temptin_C"/>
    <property type="match status" value="1"/>
</dbReference>
<feature type="chain" id="PRO_5032336930" description="Temptin Cys/Cys disulfide domain-containing protein" evidence="1">
    <location>
        <begin position="25"/>
        <end position="159"/>
    </location>
</feature>
<proteinExistence type="predicted"/>
<feature type="signal peptide" evidence="1">
    <location>
        <begin position="1"/>
        <end position="24"/>
    </location>
</feature>
<dbReference type="EMBL" id="UYJE01005096">
    <property type="protein sequence ID" value="VDI33839.1"/>
    <property type="molecule type" value="Genomic_DNA"/>
</dbReference>
<feature type="domain" description="Temptin Cys/Cys disulfide" evidence="2">
    <location>
        <begin position="23"/>
        <end position="97"/>
    </location>
</feature>
<dbReference type="PANTHER" id="PTHR34737">
    <property type="entry name" value="EF-HAND DOMAIN-CONTAINING PROTEIN"/>
    <property type="match status" value="1"/>
</dbReference>
<keyword evidence="1" id="KW-0732">Signal</keyword>
<keyword evidence="4" id="KW-1185">Reference proteome</keyword>
<evidence type="ECO:0000256" key="1">
    <source>
        <dbReference type="SAM" id="SignalP"/>
    </source>
</evidence>
<reference evidence="3" key="1">
    <citation type="submission" date="2018-11" db="EMBL/GenBank/DDBJ databases">
        <authorList>
            <person name="Alioto T."/>
            <person name="Alioto T."/>
        </authorList>
    </citation>
    <scope>NUCLEOTIDE SEQUENCE</scope>
</reference>
<evidence type="ECO:0000259" key="2">
    <source>
        <dbReference type="Pfam" id="PF24784"/>
    </source>
</evidence>
<protein>
    <recommendedName>
        <fullName evidence="2">Temptin Cys/Cys disulfide domain-containing protein</fullName>
    </recommendedName>
</protein>
<organism evidence="3 4">
    <name type="scientific">Mytilus galloprovincialis</name>
    <name type="common">Mediterranean mussel</name>
    <dbReference type="NCBI Taxonomy" id="29158"/>
    <lineage>
        <taxon>Eukaryota</taxon>
        <taxon>Metazoa</taxon>
        <taxon>Spiralia</taxon>
        <taxon>Lophotrochozoa</taxon>
        <taxon>Mollusca</taxon>
        <taxon>Bivalvia</taxon>
        <taxon>Autobranchia</taxon>
        <taxon>Pteriomorphia</taxon>
        <taxon>Mytilida</taxon>
        <taxon>Mytiloidea</taxon>
        <taxon>Mytilidae</taxon>
        <taxon>Mytilinae</taxon>
        <taxon>Mytilus</taxon>
    </lineage>
</organism>
<dbReference type="Proteomes" id="UP000596742">
    <property type="component" value="Unassembled WGS sequence"/>
</dbReference>
<evidence type="ECO:0000313" key="3">
    <source>
        <dbReference type="EMBL" id="VDI33839.1"/>
    </source>
</evidence>
<dbReference type="OrthoDB" id="129121at2759"/>
<evidence type="ECO:0000313" key="4">
    <source>
        <dbReference type="Proteomes" id="UP000596742"/>
    </source>
</evidence>
<gene>
    <name evidence="3" type="ORF">MGAL_10B001104</name>
</gene>
<name>A0A8B6EF47_MYTGA</name>
<dbReference type="AlphaFoldDB" id="A0A8B6EF47"/>
<dbReference type="PANTHER" id="PTHR34737:SF2">
    <property type="entry name" value="EF-HAND DOMAIN-CONTAINING PROTEIN"/>
    <property type="match status" value="1"/>
</dbReference>
<dbReference type="InterPro" id="IPR055313">
    <property type="entry name" value="Temptin-like"/>
</dbReference>